<protein>
    <recommendedName>
        <fullName evidence="3">TOMM leader peptide-binding protein</fullName>
    </recommendedName>
</protein>
<evidence type="ECO:0008006" key="3">
    <source>
        <dbReference type="Google" id="ProtNLM"/>
    </source>
</evidence>
<sequence length="288" mass="31018">MPPLSPQITTRLDPAIPLLWRDGETLQIGIEGTLRIPASEPWVERLVARMAAGFRRSTFDVVAHAAGAPRADARELLARLQPLLVDDAPSPPAAWVESIDVLDGRCEYRMREALIDEGVADGVRGDPRHVGVVLVEGAAAALQFARYLREDTAHLPVSWERGRTTVGPVIIPGISPCLSCRDAHDSAKDPAWPRLHAQLIARPAGALSAARVADAATLVARLLAASASPGEYAVISGDGRREWRSVTFHEECRCRVPSSPSLRGTATALVPLAPRIETRRAPAYARLA</sequence>
<keyword evidence="2" id="KW-1185">Reference proteome</keyword>
<name>A0A0F0KB96_9MICO</name>
<evidence type="ECO:0000313" key="1">
    <source>
        <dbReference type="EMBL" id="KJL18158.1"/>
    </source>
</evidence>
<accession>A0A0F0KB96</accession>
<reference evidence="1 2" key="1">
    <citation type="submission" date="2015-02" db="EMBL/GenBank/DDBJ databases">
        <title>Draft genome sequences of ten Microbacterium spp. with emphasis on heavy metal contaminated environments.</title>
        <authorList>
            <person name="Corretto E."/>
        </authorList>
    </citation>
    <scope>NUCLEOTIDE SEQUENCE [LARGE SCALE GENOMIC DNA]</scope>
    <source>
        <strain evidence="1 2">DSM 12966</strain>
    </source>
</reference>
<dbReference type="EMBL" id="JYIU01000046">
    <property type="protein sequence ID" value="KJL18158.1"/>
    <property type="molecule type" value="Genomic_DNA"/>
</dbReference>
<dbReference type="Proteomes" id="UP000033572">
    <property type="component" value="Unassembled WGS sequence"/>
</dbReference>
<dbReference type="AlphaFoldDB" id="A0A0F0KB96"/>
<gene>
    <name evidence="1" type="ORF">RN50_03266</name>
</gene>
<comment type="caution">
    <text evidence="1">The sequence shown here is derived from an EMBL/GenBank/DDBJ whole genome shotgun (WGS) entry which is preliminary data.</text>
</comment>
<dbReference type="Gene3D" id="3.40.50.720">
    <property type="entry name" value="NAD(P)-binding Rossmann-like Domain"/>
    <property type="match status" value="1"/>
</dbReference>
<evidence type="ECO:0000313" key="2">
    <source>
        <dbReference type="Proteomes" id="UP000033572"/>
    </source>
</evidence>
<organism evidence="1 2">
    <name type="scientific">Microbacterium foliorum</name>
    <dbReference type="NCBI Taxonomy" id="104336"/>
    <lineage>
        <taxon>Bacteria</taxon>
        <taxon>Bacillati</taxon>
        <taxon>Actinomycetota</taxon>
        <taxon>Actinomycetes</taxon>
        <taxon>Micrococcales</taxon>
        <taxon>Microbacteriaceae</taxon>
        <taxon>Microbacterium</taxon>
    </lineage>
</organism>
<proteinExistence type="predicted"/>